<evidence type="ECO:0000313" key="2">
    <source>
        <dbReference type="EMBL" id="CAB4554827.1"/>
    </source>
</evidence>
<accession>A0A6J6CU42</accession>
<dbReference type="SUPFAM" id="SSF88697">
    <property type="entry name" value="PUA domain-like"/>
    <property type="match status" value="1"/>
</dbReference>
<dbReference type="Gene3D" id="3.10.400.10">
    <property type="entry name" value="Sulfate adenylyltransferase"/>
    <property type="match status" value="1"/>
</dbReference>
<sequence length="125" mass="13955">MRGIEFGTPGASRIKLTDLVLHGNKRATAGLLSEYHDEGEEVEHVGELLALIDNDGKHVGTLKVTRVDVCEFINVPDEFALAENEGDLSAEDFRNSHLAYWKRVGDVVDNQTLIVQVYFDLEKKT</sequence>
<gene>
    <name evidence="2" type="ORF">UFOPK1506_00687</name>
</gene>
<dbReference type="InterPro" id="IPR009326">
    <property type="entry name" value="DUF984"/>
</dbReference>
<protein>
    <submittedName>
        <fullName evidence="2">Unannotated protein</fullName>
    </submittedName>
</protein>
<dbReference type="Pfam" id="PF04266">
    <property type="entry name" value="ASCH"/>
    <property type="match status" value="1"/>
</dbReference>
<feature type="domain" description="ASCH" evidence="1">
    <location>
        <begin position="4"/>
        <end position="123"/>
    </location>
</feature>
<dbReference type="InterPro" id="IPR007374">
    <property type="entry name" value="ASCH_domain"/>
</dbReference>
<dbReference type="PANTHER" id="PTHR39203">
    <property type="entry name" value="CYTOPLASMIC PROTEIN-RELATED"/>
    <property type="match status" value="1"/>
</dbReference>
<organism evidence="2">
    <name type="scientific">freshwater metagenome</name>
    <dbReference type="NCBI Taxonomy" id="449393"/>
    <lineage>
        <taxon>unclassified sequences</taxon>
        <taxon>metagenomes</taxon>
        <taxon>ecological metagenomes</taxon>
    </lineage>
</organism>
<evidence type="ECO:0000259" key="1">
    <source>
        <dbReference type="SMART" id="SM01022"/>
    </source>
</evidence>
<name>A0A6J6CU42_9ZZZZ</name>
<dbReference type="InterPro" id="IPR015947">
    <property type="entry name" value="PUA-like_sf"/>
</dbReference>
<dbReference type="PANTHER" id="PTHR39203:SF1">
    <property type="entry name" value="CYTOPLASMIC PROTEIN"/>
    <property type="match status" value="1"/>
</dbReference>
<reference evidence="2" key="1">
    <citation type="submission" date="2020-05" db="EMBL/GenBank/DDBJ databases">
        <authorList>
            <person name="Chiriac C."/>
            <person name="Salcher M."/>
            <person name="Ghai R."/>
            <person name="Kavagutti S V."/>
        </authorList>
    </citation>
    <scope>NUCLEOTIDE SEQUENCE</scope>
</reference>
<proteinExistence type="predicted"/>
<dbReference type="SMART" id="SM01022">
    <property type="entry name" value="ASCH"/>
    <property type="match status" value="1"/>
</dbReference>
<dbReference type="AlphaFoldDB" id="A0A6J6CU42"/>
<dbReference type="EMBL" id="CAEZSV010000113">
    <property type="protein sequence ID" value="CAB4554827.1"/>
    <property type="molecule type" value="Genomic_DNA"/>
</dbReference>